<feature type="transmembrane region" description="Helical" evidence="8">
    <location>
        <begin position="265"/>
        <end position="283"/>
    </location>
</feature>
<keyword evidence="3" id="KW-1003">Cell membrane</keyword>
<feature type="transmembrane region" description="Helical" evidence="8">
    <location>
        <begin position="319"/>
        <end position="342"/>
    </location>
</feature>
<dbReference type="InterPro" id="IPR001750">
    <property type="entry name" value="ND/Mrp_TM"/>
</dbReference>
<evidence type="ECO:0000256" key="7">
    <source>
        <dbReference type="RuleBase" id="RU000320"/>
    </source>
</evidence>
<feature type="transmembrane region" description="Helical" evidence="8">
    <location>
        <begin position="80"/>
        <end position="98"/>
    </location>
</feature>
<evidence type="ECO:0000256" key="8">
    <source>
        <dbReference type="SAM" id="Phobius"/>
    </source>
</evidence>
<evidence type="ECO:0000313" key="10">
    <source>
        <dbReference type="EMBL" id="RZU62964.1"/>
    </source>
</evidence>
<comment type="subcellular location">
    <subcellularLocation>
        <location evidence="1">Cell membrane</location>
        <topology evidence="1">Multi-pass membrane protein</topology>
    </subcellularLocation>
    <subcellularLocation>
        <location evidence="7">Membrane</location>
        <topology evidence="7">Multi-pass membrane protein</topology>
    </subcellularLocation>
</comment>
<accession>A0A4Q8AFG3</accession>
<evidence type="ECO:0000259" key="9">
    <source>
        <dbReference type="Pfam" id="PF00361"/>
    </source>
</evidence>
<gene>
    <name evidence="10" type="ORF">EV380_2570</name>
</gene>
<feature type="transmembrane region" description="Helical" evidence="8">
    <location>
        <begin position="105"/>
        <end position="123"/>
    </location>
</feature>
<dbReference type="EMBL" id="SHLA01000001">
    <property type="protein sequence ID" value="RZU62964.1"/>
    <property type="molecule type" value="Genomic_DNA"/>
</dbReference>
<evidence type="ECO:0000256" key="2">
    <source>
        <dbReference type="ARBA" id="ARBA00005346"/>
    </source>
</evidence>
<keyword evidence="5 8" id="KW-1133">Transmembrane helix</keyword>
<reference evidence="10 11" key="1">
    <citation type="submission" date="2019-02" db="EMBL/GenBank/DDBJ databases">
        <title>Sequencing the genomes of 1000 actinobacteria strains.</title>
        <authorList>
            <person name="Klenk H.-P."/>
        </authorList>
    </citation>
    <scope>NUCLEOTIDE SEQUENCE [LARGE SCALE GENOMIC DNA]</scope>
    <source>
        <strain evidence="10 11">DSM 17364</strain>
    </source>
</reference>
<feature type="transmembrane region" description="Helical" evidence="8">
    <location>
        <begin position="405"/>
        <end position="427"/>
    </location>
</feature>
<comment type="similarity">
    <text evidence="2">Belongs to the CPA3 antiporters (TC 2.A.63) subunit D family.</text>
</comment>
<dbReference type="GO" id="GO:0005886">
    <property type="term" value="C:plasma membrane"/>
    <property type="evidence" value="ECO:0007669"/>
    <property type="project" value="UniProtKB-SubCell"/>
</dbReference>
<feature type="transmembrane region" description="Helical" evidence="8">
    <location>
        <begin position="468"/>
        <end position="493"/>
    </location>
</feature>
<comment type="caution">
    <text evidence="10">The sequence shown here is derived from an EMBL/GenBank/DDBJ whole genome shotgun (WGS) entry which is preliminary data.</text>
</comment>
<feature type="transmembrane region" description="Helical" evidence="8">
    <location>
        <begin position="57"/>
        <end position="74"/>
    </location>
</feature>
<dbReference type="Pfam" id="PF00361">
    <property type="entry name" value="Proton_antipo_M"/>
    <property type="match status" value="1"/>
</dbReference>
<dbReference type="Proteomes" id="UP000292685">
    <property type="component" value="Unassembled WGS sequence"/>
</dbReference>
<feature type="transmembrane region" description="Helical" evidence="8">
    <location>
        <begin position="295"/>
        <end position="313"/>
    </location>
</feature>
<evidence type="ECO:0000256" key="4">
    <source>
        <dbReference type="ARBA" id="ARBA00022692"/>
    </source>
</evidence>
<keyword evidence="4 7" id="KW-0812">Transmembrane</keyword>
<feature type="domain" description="NADH:quinone oxidoreductase/Mrp antiporter transmembrane" evidence="9">
    <location>
        <begin position="126"/>
        <end position="399"/>
    </location>
</feature>
<name>A0A4Q8AFG3_9MICC</name>
<dbReference type="PANTHER" id="PTHR42703:SF1">
    <property type="entry name" value="NA(+)_H(+) ANTIPORTER SUBUNIT D1"/>
    <property type="match status" value="1"/>
</dbReference>
<evidence type="ECO:0000256" key="3">
    <source>
        <dbReference type="ARBA" id="ARBA00022475"/>
    </source>
</evidence>
<feature type="transmembrane region" description="Helical" evidence="8">
    <location>
        <begin position="129"/>
        <end position="148"/>
    </location>
</feature>
<evidence type="ECO:0000256" key="5">
    <source>
        <dbReference type="ARBA" id="ARBA00022989"/>
    </source>
</evidence>
<dbReference type="InterPro" id="IPR003918">
    <property type="entry name" value="NADH_UbQ_OxRdtase"/>
</dbReference>
<keyword evidence="6 8" id="KW-0472">Membrane</keyword>
<feature type="transmembrane region" description="Helical" evidence="8">
    <location>
        <begin position="31"/>
        <end position="50"/>
    </location>
</feature>
<dbReference type="GO" id="GO:0042773">
    <property type="term" value="P:ATP synthesis coupled electron transport"/>
    <property type="evidence" value="ECO:0007669"/>
    <property type="project" value="InterPro"/>
</dbReference>
<dbReference type="InterPro" id="IPR050586">
    <property type="entry name" value="CPA3_Na-H_Antiporter_D"/>
</dbReference>
<dbReference type="PANTHER" id="PTHR42703">
    <property type="entry name" value="NADH DEHYDROGENASE"/>
    <property type="match status" value="1"/>
</dbReference>
<sequence length="512" mass="52880">MTFSSLLPLFAAIPLLAAGLSVVVRRAWLDRALLLLVPVGTLIGAVALLIHHQSNAVVAHSVGSFSGVVAIPFVSDTFTAIMLAVTGFATLCASVFLLKTGEDRFRFATALILLLSGGVNGALLTGDLFNLFVFVEVMLLPSYALIAITGTWRRLGIGRSFVIVNLVTSTVLLIGVGLVYGAAGTVNLAALAGAASEDPMIGLAVTVVLVALAIKGGMVPVHGWLPSTYPMTSAGIMALFSALHTKVALYAIFRIYSITFEGAAPWMPVLLVLVLATMLVGSFSTMASKTLRGALAFQMVAGVGHILVAVVVMTEASLAAGMFYMVHHIITMGGLILASGALEHTYGNAKLGGLSGMLGREKLLAVLFALGLGSLVGLPPTSGLWGKAGLVVSAAAAEDAAGVSGAWIAGLTIGGIIVASIISLIALQRVWSTLFFGHVQETYRPDDTRTGRGDPKPLTADVKCSARLLAPATVLIAASLALFFFAGLVLPLFETAAHGLMDPSSYIKAVLG</sequence>
<proteinExistence type="inferred from homology"/>
<feature type="transmembrane region" description="Helical" evidence="8">
    <location>
        <begin position="363"/>
        <end position="385"/>
    </location>
</feature>
<dbReference type="OrthoDB" id="9768329at2"/>
<evidence type="ECO:0000256" key="1">
    <source>
        <dbReference type="ARBA" id="ARBA00004651"/>
    </source>
</evidence>
<feature type="transmembrane region" description="Helical" evidence="8">
    <location>
        <begin position="200"/>
        <end position="221"/>
    </location>
</feature>
<evidence type="ECO:0000256" key="6">
    <source>
        <dbReference type="ARBA" id="ARBA00023136"/>
    </source>
</evidence>
<feature type="transmembrane region" description="Helical" evidence="8">
    <location>
        <begin position="160"/>
        <end position="180"/>
    </location>
</feature>
<dbReference type="RefSeq" id="WP_102159732.1">
    <property type="nucleotide sequence ID" value="NZ_PGGT01000042.1"/>
</dbReference>
<feature type="transmembrane region" description="Helical" evidence="8">
    <location>
        <begin position="233"/>
        <end position="253"/>
    </location>
</feature>
<keyword evidence="11" id="KW-1185">Reference proteome</keyword>
<organism evidence="10 11">
    <name type="scientific">Zhihengliuella halotolerans</name>
    <dbReference type="NCBI Taxonomy" id="370736"/>
    <lineage>
        <taxon>Bacteria</taxon>
        <taxon>Bacillati</taxon>
        <taxon>Actinomycetota</taxon>
        <taxon>Actinomycetes</taxon>
        <taxon>Micrococcales</taxon>
        <taxon>Micrococcaceae</taxon>
        <taxon>Zhihengliuella</taxon>
    </lineage>
</organism>
<protein>
    <submittedName>
        <fullName evidence="10">Multisubunit sodium/proton antiporter MrpD subunit</fullName>
    </submittedName>
</protein>
<dbReference type="AlphaFoldDB" id="A0A4Q8AFG3"/>
<dbReference type="PRINTS" id="PR01437">
    <property type="entry name" value="NUOXDRDTASE4"/>
</dbReference>
<evidence type="ECO:0000313" key="11">
    <source>
        <dbReference type="Proteomes" id="UP000292685"/>
    </source>
</evidence>
<dbReference type="GO" id="GO:0008137">
    <property type="term" value="F:NADH dehydrogenase (ubiquinone) activity"/>
    <property type="evidence" value="ECO:0007669"/>
    <property type="project" value="InterPro"/>
</dbReference>